<dbReference type="CDD" id="cd09912">
    <property type="entry name" value="DLP_2"/>
    <property type="match status" value="1"/>
</dbReference>
<dbReference type="EMBL" id="PYWC01000107">
    <property type="protein sequence ID" value="PWW72420.1"/>
    <property type="molecule type" value="Genomic_DNA"/>
</dbReference>
<evidence type="ECO:0000256" key="11">
    <source>
        <dbReference type="ARBA" id="ARBA00048548"/>
    </source>
</evidence>
<proteinExistence type="predicted"/>
<gene>
    <name evidence="15" type="ORF">C7212DRAFT_348781</name>
</gene>
<comment type="catalytic activity">
    <reaction evidence="11">
        <text>GTP + H2O = GDP + phosphate + H(+)</text>
        <dbReference type="Rhea" id="RHEA:19669"/>
        <dbReference type="ChEBI" id="CHEBI:15377"/>
        <dbReference type="ChEBI" id="CHEBI:15378"/>
        <dbReference type="ChEBI" id="CHEBI:37565"/>
        <dbReference type="ChEBI" id="CHEBI:43474"/>
        <dbReference type="ChEBI" id="CHEBI:58189"/>
    </reaction>
</comment>
<dbReference type="InterPro" id="IPR027094">
    <property type="entry name" value="Mitofusin_fam"/>
</dbReference>
<dbReference type="GO" id="GO:0051646">
    <property type="term" value="P:mitochondrion localization"/>
    <property type="evidence" value="ECO:0007669"/>
    <property type="project" value="TreeGrafter"/>
</dbReference>
<feature type="domain" description="Dynamin-type G" evidence="14">
    <location>
        <begin position="214"/>
        <end position="485"/>
    </location>
</feature>
<dbReference type="GO" id="GO:0003924">
    <property type="term" value="F:GTPase activity"/>
    <property type="evidence" value="ECO:0007669"/>
    <property type="project" value="InterPro"/>
</dbReference>
<feature type="region of interest" description="Disordered" evidence="12">
    <location>
        <begin position="112"/>
        <end position="155"/>
    </location>
</feature>
<accession>A0A317SFR0</accession>
<evidence type="ECO:0000256" key="9">
    <source>
        <dbReference type="ARBA" id="ARBA00023134"/>
    </source>
</evidence>
<feature type="transmembrane region" description="Helical" evidence="13">
    <location>
        <begin position="693"/>
        <end position="717"/>
    </location>
</feature>
<comment type="caution">
    <text evidence="15">The sequence shown here is derived from an EMBL/GenBank/DDBJ whole genome shotgun (WGS) entry which is preliminary data.</text>
</comment>
<dbReference type="GO" id="GO:0005741">
    <property type="term" value="C:mitochondrial outer membrane"/>
    <property type="evidence" value="ECO:0007669"/>
    <property type="project" value="UniProtKB-SubCell"/>
</dbReference>
<evidence type="ECO:0000256" key="1">
    <source>
        <dbReference type="ARBA" id="ARBA00004374"/>
    </source>
</evidence>
<comment type="subcellular location">
    <subcellularLocation>
        <location evidence="1">Mitochondrion outer membrane</location>
        <topology evidence="1">Multi-pass membrane protein</topology>
    </subcellularLocation>
</comment>
<dbReference type="InterPro" id="IPR027417">
    <property type="entry name" value="P-loop_NTPase"/>
</dbReference>
<evidence type="ECO:0000313" key="15">
    <source>
        <dbReference type="EMBL" id="PWW72420.1"/>
    </source>
</evidence>
<dbReference type="STRING" id="42249.A0A317SFR0"/>
<sequence length="815" mass="90403">MASQYAQNPRRGSQSPSALAARIMNDNDSGYGSVVEGEGDHPAVAILNPGQATDADRRLWASHVSQLHYNQNRVALGRSIAHAVDTLKKFQHNNSKWPAHYPSVQRVVEAPSLARSQSSGAEDAHCPSPMRRSTTSQSDIGSSQQPTTPTTPEPRLVTPQIAQEFNVLKLDLKLGALSPSELVHSLEKSSVASLLDGKISQSIKHLSALRERIDDTASKVLVTGDLNAGKSTFCNALLRKKVLPEDQQPCTSIFCEVLDARDNASVEEFHAIPIDGPAYDRNDESTYDVYPLEKLEEIVIENDRYSQVKIYVEDARSVDQSLLRNGVVDIALIDAPGLNLDSLKTTAVFARQEEIDVVVFVLSAENHFTLSAKEFIWNAAHEKAYIFIVVNRFDNIRDKARCQRLILEQVASLSPRTHQDAKELVHFVSSNAVIDGEDTAKCQEFDRLEQSLRRFVLEKRARSKLAPAKTYLLNVLEDLETLAEVNREATSTELSKVRDELDKIAPEFEKSVKARTEVSEDVDSSIDETCTTVYKHARKAIAGTISRLNERSPVKYDGVFSAYAFAEATKNAMLEKIQDSVTASEEFSRTQTAEGVAQIRSMGVLHLGNEYVEKAFRPEYMFSRKKHLLSKSIKTEINAFDFFDFDKQEKVAGMSLSLTVATVAGGQVFGISSWIDGLWKATNFLGPRTTKKLIVPAIVIAGVAGAIFLISDIPNAVPRKLAKKIRKELEEMDYVHSNSERITKECRKVLGFPADELRAAFHKSIEKQGTTIDEKRRTEKESEVAFKYFGGLLKDATSQKKSVMGLDLEGPAVAL</sequence>
<dbReference type="PANTHER" id="PTHR10465:SF0">
    <property type="entry name" value="SARCALUMENIN"/>
    <property type="match status" value="1"/>
</dbReference>
<dbReference type="GO" id="GO:0005525">
    <property type="term" value="F:GTP binding"/>
    <property type="evidence" value="ECO:0007669"/>
    <property type="project" value="UniProtKB-KW"/>
</dbReference>
<dbReference type="OrthoDB" id="9984778at2759"/>
<dbReference type="PROSITE" id="PS51718">
    <property type="entry name" value="G_DYNAMIN_2"/>
    <property type="match status" value="1"/>
</dbReference>
<evidence type="ECO:0000256" key="12">
    <source>
        <dbReference type="SAM" id="MobiDB-lite"/>
    </source>
</evidence>
<keyword evidence="8" id="KW-0496">Mitochondrion</keyword>
<organism evidence="15 16">
    <name type="scientific">Tuber magnatum</name>
    <name type="common">white Piedmont truffle</name>
    <dbReference type="NCBI Taxonomy" id="42249"/>
    <lineage>
        <taxon>Eukaryota</taxon>
        <taxon>Fungi</taxon>
        <taxon>Dikarya</taxon>
        <taxon>Ascomycota</taxon>
        <taxon>Pezizomycotina</taxon>
        <taxon>Pezizomycetes</taxon>
        <taxon>Pezizales</taxon>
        <taxon>Tuberaceae</taxon>
        <taxon>Tuber</taxon>
    </lineage>
</organism>
<evidence type="ECO:0000256" key="13">
    <source>
        <dbReference type="SAM" id="Phobius"/>
    </source>
</evidence>
<dbReference type="FunFam" id="3.40.50.300:FF:000638">
    <property type="entry name" value="Transmembrane GTPase Fzo1, putative"/>
    <property type="match status" value="1"/>
</dbReference>
<feature type="compositionally biased region" description="Polar residues" evidence="12">
    <location>
        <begin position="131"/>
        <end position="145"/>
    </location>
</feature>
<keyword evidence="10 13" id="KW-0472">Membrane</keyword>
<keyword evidence="6 13" id="KW-1133">Transmembrane helix</keyword>
<dbReference type="PANTHER" id="PTHR10465">
    <property type="entry name" value="TRANSMEMBRANE GTPASE FZO1"/>
    <property type="match status" value="1"/>
</dbReference>
<evidence type="ECO:0000256" key="7">
    <source>
        <dbReference type="ARBA" id="ARBA00023054"/>
    </source>
</evidence>
<keyword evidence="7" id="KW-0175">Coiled coil</keyword>
<dbReference type="GO" id="GO:0008053">
    <property type="term" value="P:mitochondrial fusion"/>
    <property type="evidence" value="ECO:0007669"/>
    <property type="project" value="TreeGrafter"/>
</dbReference>
<evidence type="ECO:0000256" key="5">
    <source>
        <dbReference type="ARBA" id="ARBA00022801"/>
    </source>
</evidence>
<dbReference type="AlphaFoldDB" id="A0A317SFR0"/>
<evidence type="ECO:0000256" key="6">
    <source>
        <dbReference type="ARBA" id="ARBA00022989"/>
    </source>
</evidence>
<keyword evidence="4" id="KW-1000">Mitochondrion outer membrane</keyword>
<dbReference type="Proteomes" id="UP000246991">
    <property type="component" value="Unassembled WGS sequence"/>
</dbReference>
<evidence type="ECO:0000256" key="10">
    <source>
        <dbReference type="ARBA" id="ARBA00023136"/>
    </source>
</evidence>
<reference evidence="15 16" key="1">
    <citation type="submission" date="2018-03" db="EMBL/GenBank/DDBJ databases">
        <title>Genomes of Pezizomycetes fungi and the evolution of truffles.</title>
        <authorList>
            <person name="Murat C."/>
            <person name="Payen T."/>
            <person name="Noel B."/>
            <person name="Kuo A."/>
            <person name="Martin F.M."/>
        </authorList>
    </citation>
    <scope>NUCLEOTIDE SEQUENCE [LARGE SCALE GENOMIC DNA]</scope>
    <source>
        <strain evidence="15">091103-1</strain>
    </source>
</reference>
<dbReference type="Pfam" id="PF00350">
    <property type="entry name" value="Dynamin_N"/>
    <property type="match status" value="1"/>
</dbReference>
<evidence type="ECO:0000256" key="3">
    <source>
        <dbReference type="ARBA" id="ARBA00022741"/>
    </source>
</evidence>
<keyword evidence="3" id="KW-0547">Nucleotide-binding</keyword>
<protein>
    <submittedName>
        <fullName evidence="15">P-loop containing nucleoside triphosphate hydrolase protein</fullName>
    </submittedName>
</protein>
<dbReference type="SUPFAM" id="SSF52540">
    <property type="entry name" value="P-loop containing nucleoside triphosphate hydrolases"/>
    <property type="match status" value="1"/>
</dbReference>
<evidence type="ECO:0000259" key="14">
    <source>
        <dbReference type="PROSITE" id="PS51718"/>
    </source>
</evidence>
<keyword evidence="2 13" id="KW-0812">Transmembrane</keyword>
<evidence type="ECO:0000313" key="16">
    <source>
        <dbReference type="Proteomes" id="UP000246991"/>
    </source>
</evidence>
<feature type="compositionally biased region" description="Low complexity" evidence="12">
    <location>
        <begin position="146"/>
        <end position="155"/>
    </location>
</feature>
<keyword evidence="9" id="KW-0342">GTP-binding</keyword>
<dbReference type="InterPro" id="IPR045063">
    <property type="entry name" value="Dynamin_N"/>
</dbReference>
<evidence type="ECO:0000256" key="4">
    <source>
        <dbReference type="ARBA" id="ARBA00022787"/>
    </source>
</evidence>
<keyword evidence="5 15" id="KW-0378">Hydrolase</keyword>
<evidence type="ECO:0000256" key="2">
    <source>
        <dbReference type="ARBA" id="ARBA00022692"/>
    </source>
</evidence>
<evidence type="ECO:0000256" key="8">
    <source>
        <dbReference type="ARBA" id="ARBA00023128"/>
    </source>
</evidence>
<name>A0A317SFR0_9PEZI</name>
<dbReference type="InterPro" id="IPR030381">
    <property type="entry name" value="G_DYNAMIN_dom"/>
</dbReference>
<dbReference type="Gene3D" id="3.40.50.300">
    <property type="entry name" value="P-loop containing nucleotide triphosphate hydrolases"/>
    <property type="match status" value="1"/>
</dbReference>
<keyword evidence="16" id="KW-1185">Reference proteome</keyword>